<keyword evidence="2 4" id="KW-0863">Zinc-finger</keyword>
<evidence type="ECO:0000256" key="3">
    <source>
        <dbReference type="ARBA" id="ARBA00022833"/>
    </source>
</evidence>
<dbReference type="EnsemblMetazoa" id="Aqu2.1.40425_001">
    <property type="protein sequence ID" value="Aqu2.1.40425_001"/>
    <property type="gene ID" value="Aqu2.1.40425"/>
</dbReference>
<dbReference type="InterPro" id="IPR036236">
    <property type="entry name" value="Znf_C2H2_sf"/>
</dbReference>
<accession>A0A1X7VKS9</accession>
<dbReference type="InParanoid" id="A0A1X7VKS9"/>
<keyword evidence="1" id="KW-0479">Metal-binding</keyword>
<proteinExistence type="predicted"/>
<dbReference type="InterPro" id="IPR003656">
    <property type="entry name" value="Znf_BED"/>
</dbReference>
<keyword evidence="3" id="KW-0862">Zinc</keyword>
<feature type="domain" description="BED-type" evidence="5">
    <location>
        <begin position="22"/>
        <end position="81"/>
    </location>
</feature>
<dbReference type="AlphaFoldDB" id="A0A1X7VKS9"/>
<dbReference type="Pfam" id="PF02892">
    <property type="entry name" value="zf-BED"/>
    <property type="match status" value="1"/>
</dbReference>
<protein>
    <recommendedName>
        <fullName evidence="5">BED-type domain-containing protein</fullName>
    </recommendedName>
</protein>
<evidence type="ECO:0000256" key="2">
    <source>
        <dbReference type="ARBA" id="ARBA00022771"/>
    </source>
</evidence>
<evidence type="ECO:0000256" key="1">
    <source>
        <dbReference type="ARBA" id="ARBA00022723"/>
    </source>
</evidence>
<dbReference type="SUPFAM" id="SSF57667">
    <property type="entry name" value="beta-beta-alpha zinc fingers"/>
    <property type="match status" value="1"/>
</dbReference>
<evidence type="ECO:0000313" key="6">
    <source>
        <dbReference type="EnsemblMetazoa" id="Aqu2.1.40425_001"/>
    </source>
</evidence>
<dbReference type="GO" id="GO:0008270">
    <property type="term" value="F:zinc ion binding"/>
    <property type="evidence" value="ECO:0007669"/>
    <property type="project" value="UniProtKB-KW"/>
</dbReference>
<evidence type="ECO:0000256" key="4">
    <source>
        <dbReference type="PROSITE-ProRule" id="PRU00027"/>
    </source>
</evidence>
<dbReference type="PROSITE" id="PS50808">
    <property type="entry name" value="ZF_BED"/>
    <property type="match status" value="1"/>
</dbReference>
<dbReference type="GO" id="GO:0003677">
    <property type="term" value="F:DNA binding"/>
    <property type="evidence" value="ECO:0007669"/>
    <property type="project" value="InterPro"/>
</dbReference>
<dbReference type="STRING" id="400682.A0A1X7VKS9"/>
<name>A0A1X7VKS9_AMPQE</name>
<dbReference type="SMART" id="SM00614">
    <property type="entry name" value="ZnF_BED"/>
    <property type="match status" value="1"/>
</dbReference>
<sequence>MATTESHQAVTFNPVELIAKPNTKAQVWDYFGLKKADNGSTIDNGSAICRVCHKKVIVRQGNTSNLTGHLQAKHPKLYNQMKNALTSQKAANDLANDQTTSSSCS</sequence>
<reference evidence="6" key="1">
    <citation type="submission" date="2017-05" db="UniProtKB">
        <authorList>
            <consortium name="EnsemblMetazoa"/>
        </authorList>
    </citation>
    <scope>IDENTIFICATION</scope>
</reference>
<organism evidence="6">
    <name type="scientific">Amphimedon queenslandica</name>
    <name type="common">Sponge</name>
    <dbReference type="NCBI Taxonomy" id="400682"/>
    <lineage>
        <taxon>Eukaryota</taxon>
        <taxon>Metazoa</taxon>
        <taxon>Porifera</taxon>
        <taxon>Demospongiae</taxon>
        <taxon>Heteroscleromorpha</taxon>
        <taxon>Haplosclerida</taxon>
        <taxon>Niphatidae</taxon>
        <taxon>Amphimedon</taxon>
    </lineage>
</organism>
<evidence type="ECO:0000259" key="5">
    <source>
        <dbReference type="PROSITE" id="PS50808"/>
    </source>
</evidence>